<protein>
    <submittedName>
        <fullName evidence="2">Uncharacterized protein</fullName>
    </submittedName>
</protein>
<proteinExistence type="predicted"/>
<dbReference type="InParanoid" id="A0A067LUU5"/>
<name>A0A067LUU5_BOTB1</name>
<sequence>MKQVLAALINAAPATMNLPSAAGFTPLRVAAGGGSPAAVCFLLNAGADPSIGRPTEAGLVYLAPKMMRHSDGTDVVDPVLDMGSDRVQWARAQANAQRWEEEVEWLKVEIQRARKYFHFYADIWSHMVCLEPRTRIDVGGNAFCRKKSAMFMRLARQLDNIKLIWASKSLGESRPYW</sequence>
<dbReference type="SUPFAM" id="SSF48403">
    <property type="entry name" value="Ankyrin repeat"/>
    <property type="match status" value="1"/>
</dbReference>
<dbReference type="Gene3D" id="1.25.40.20">
    <property type="entry name" value="Ankyrin repeat-containing domain"/>
    <property type="match status" value="1"/>
</dbReference>
<evidence type="ECO:0000256" key="1">
    <source>
        <dbReference type="PROSITE-ProRule" id="PRU00023"/>
    </source>
</evidence>
<dbReference type="HOGENOM" id="CLU_1517635_0_0_1"/>
<dbReference type="PROSITE" id="PS50088">
    <property type="entry name" value="ANK_REPEAT"/>
    <property type="match status" value="1"/>
</dbReference>
<feature type="repeat" description="ANK" evidence="1">
    <location>
        <begin position="22"/>
        <end position="54"/>
    </location>
</feature>
<evidence type="ECO:0000313" key="2">
    <source>
        <dbReference type="EMBL" id="KDQ06030.1"/>
    </source>
</evidence>
<evidence type="ECO:0000313" key="3">
    <source>
        <dbReference type="Proteomes" id="UP000027195"/>
    </source>
</evidence>
<keyword evidence="3" id="KW-1185">Reference proteome</keyword>
<dbReference type="AlphaFoldDB" id="A0A067LUU5"/>
<keyword evidence="1" id="KW-0040">ANK repeat</keyword>
<dbReference type="Proteomes" id="UP000027195">
    <property type="component" value="Unassembled WGS sequence"/>
</dbReference>
<accession>A0A067LUU5</accession>
<organism evidence="2 3">
    <name type="scientific">Botryobasidium botryosum (strain FD-172 SS1)</name>
    <dbReference type="NCBI Taxonomy" id="930990"/>
    <lineage>
        <taxon>Eukaryota</taxon>
        <taxon>Fungi</taxon>
        <taxon>Dikarya</taxon>
        <taxon>Basidiomycota</taxon>
        <taxon>Agaricomycotina</taxon>
        <taxon>Agaricomycetes</taxon>
        <taxon>Cantharellales</taxon>
        <taxon>Botryobasidiaceae</taxon>
        <taxon>Botryobasidium</taxon>
    </lineage>
</organism>
<reference evidence="3" key="1">
    <citation type="journal article" date="2014" name="Proc. Natl. Acad. Sci. U.S.A.">
        <title>Extensive sampling of basidiomycete genomes demonstrates inadequacy of the white-rot/brown-rot paradigm for wood decay fungi.</title>
        <authorList>
            <person name="Riley R."/>
            <person name="Salamov A.A."/>
            <person name="Brown D.W."/>
            <person name="Nagy L.G."/>
            <person name="Floudas D."/>
            <person name="Held B.W."/>
            <person name="Levasseur A."/>
            <person name="Lombard V."/>
            <person name="Morin E."/>
            <person name="Otillar R."/>
            <person name="Lindquist E.A."/>
            <person name="Sun H."/>
            <person name="LaButti K.M."/>
            <person name="Schmutz J."/>
            <person name="Jabbour D."/>
            <person name="Luo H."/>
            <person name="Baker S.E."/>
            <person name="Pisabarro A.G."/>
            <person name="Walton J.D."/>
            <person name="Blanchette R.A."/>
            <person name="Henrissat B."/>
            <person name="Martin F."/>
            <person name="Cullen D."/>
            <person name="Hibbett D.S."/>
            <person name="Grigoriev I.V."/>
        </authorList>
    </citation>
    <scope>NUCLEOTIDE SEQUENCE [LARGE SCALE GENOMIC DNA]</scope>
    <source>
        <strain evidence="3">FD-172 SS1</strain>
    </source>
</reference>
<dbReference type="PROSITE" id="PS50297">
    <property type="entry name" value="ANK_REP_REGION"/>
    <property type="match status" value="1"/>
</dbReference>
<dbReference type="InterPro" id="IPR036770">
    <property type="entry name" value="Ankyrin_rpt-contain_sf"/>
</dbReference>
<gene>
    <name evidence="2" type="ORF">BOTBODRAFT_49597</name>
</gene>
<dbReference type="EMBL" id="KL198161">
    <property type="protein sequence ID" value="KDQ06030.1"/>
    <property type="molecule type" value="Genomic_DNA"/>
</dbReference>
<dbReference type="InterPro" id="IPR002110">
    <property type="entry name" value="Ankyrin_rpt"/>
</dbReference>